<name>A0A066UNY4_9VIBR</name>
<evidence type="ECO:0000313" key="3">
    <source>
        <dbReference type="Proteomes" id="UP000027219"/>
    </source>
</evidence>
<keyword evidence="3" id="KW-1185">Reference proteome</keyword>
<dbReference type="EMBL" id="JFFR01000014">
    <property type="protein sequence ID" value="KDN28760.1"/>
    <property type="molecule type" value="Genomic_DNA"/>
</dbReference>
<protein>
    <recommendedName>
        <fullName evidence="4">Type II secretion system protein</fullName>
    </recommendedName>
</protein>
<keyword evidence="1" id="KW-0732">Signal</keyword>
<evidence type="ECO:0000313" key="2">
    <source>
        <dbReference type="EMBL" id="KDN28760.1"/>
    </source>
</evidence>
<feature type="signal peptide" evidence="1">
    <location>
        <begin position="1"/>
        <end position="25"/>
    </location>
</feature>
<dbReference type="STRING" id="212667.VFDL14_00355"/>
<gene>
    <name evidence="2" type="ORF">VFDL14_00355</name>
</gene>
<comment type="caution">
    <text evidence="2">The sequence shown here is derived from an EMBL/GenBank/DDBJ whole genome shotgun (WGS) entry which is preliminary data.</text>
</comment>
<dbReference type="AlphaFoldDB" id="A0A066UNY4"/>
<proteinExistence type="predicted"/>
<feature type="chain" id="PRO_5001631184" description="Type II secretion system protein" evidence="1">
    <location>
        <begin position="26"/>
        <end position="197"/>
    </location>
</feature>
<dbReference type="Proteomes" id="UP000027219">
    <property type="component" value="Unassembled WGS sequence"/>
</dbReference>
<organism evidence="2 3">
    <name type="scientific">Vibrio fortis</name>
    <dbReference type="NCBI Taxonomy" id="212667"/>
    <lineage>
        <taxon>Bacteria</taxon>
        <taxon>Pseudomonadati</taxon>
        <taxon>Pseudomonadota</taxon>
        <taxon>Gammaproteobacteria</taxon>
        <taxon>Vibrionales</taxon>
        <taxon>Vibrionaceae</taxon>
        <taxon>Vibrio</taxon>
    </lineage>
</organism>
<evidence type="ECO:0008006" key="4">
    <source>
        <dbReference type="Google" id="ProtNLM"/>
    </source>
</evidence>
<evidence type="ECO:0000256" key="1">
    <source>
        <dbReference type="SAM" id="SignalP"/>
    </source>
</evidence>
<sequence>MTKLKIAVASAALIAASLLGCQAFSSNVSETEEAKLIINYLDQVLDATHQYAVDNGSLPPITLDTDANYGYLNINNLIENPGLSTWQGPYLPFEDTWIGGDQYISHPDYIATQILLKEKDSSWVRGSSETGCQPSSEACSLAACIWLVPLEAAQEINHMIDGEMNTADSDAKGTIRFEKAMVGSLVCKIGGDYPLPE</sequence>
<reference evidence="2 3" key="1">
    <citation type="submission" date="2014-02" db="EMBL/GenBank/DDBJ databases">
        <title>Vibrio fortis Dalian14 Genome Sequencing.</title>
        <authorList>
            <person name="Wang Y."/>
            <person name="Song L."/>
            <person name="Liu G."/>
            <person name="Ding J."/>
        </authorList>
    </citation>
    <scope>NUCLEOTIDE SEQUENCE [LARGE SCALE GENOMIC DNA]</scope>
    <source>
        <strain evidence="2 3">Dalian14</strain>
    </source>
</reference>
<dbReference type="PROSITE" id="PS51257">
    <property type="entry name" value="PROKAR_LIPOPROTEIN"/>
    <property type="match status" value="1"/>
</dbReference>
<accession>A0A066UNY4</accession>